<feature type="compositionally biased region" description="Acidic residues" evidence="2">
    <location>
        <begin position="173"/>
        <end position="187"/>
    </location>
</feature>
<gene>
    <name evidence="4" type="ORF">WJX81_008299</name>
</gene>
<feature type="region of interest" description="Disordered" evidence="2">
    <location>
        <begin position="1"/>
        <end position="144"/>
    </location>
</feature>
<dbReference type="Pfam" id="PF04000">
    <property type="entry name" value="Sas10_Utp3"/>
    <property type="match status" value="1"/>
</dbReference>
<feature type="compositionally biased region" description="Acidic residues" evidence="2">
    <location>
        <begin position="105"/>
        <end position="120"/>
    </location>
</feature>
<dbReference type="PANTHER" id="PTHR13237:SF9">
    <property type="entry name" value="NEUROGUIDIN"/>
    <property type="match status" value="1"/>
</dbReference>
<feature type="compositionally biased region" description="Basic residues" evidence="2">
    <location>
        <begin position="675"/>
        <end position="691"/>
    </location>
</feature>
<sequence length="732" mass="77984">MARSKLVRKKSGGKPRGAPVQEMPSDGEVEKFHKSRDKLSLNISDDEASDKPDEPSEEDDEAVFDLSDDGSEDDEDDSGAEDGGRLSQLRKQERVLRRKLALQEGEGEGEEEEELDDEDAATWGTRKPAYYGEDDETDDEEAMADEAAEALRLQRAAAAALAPEDFGIPGAAEGEEGSSEEEGEEEAATLGRRAHEGRVEVEELERGNLPGDGAAAAAALADAPELAALLAELQGSLAEVRSRVGPLLKEVREGQLATAEGVSYLEAKHLLLLHYCMNLVFFLLLKAEGRPVREHPVVARLVEARAFLEKTRPLDRRLRYQMDKLLAAAAAVQASGEAAPADADAAADPLSFGPRPDALMPRTGAVAASAGANGVAGTAGTGLGPGDGVYRPPRLNPVAMAGEGEDDPDRDYGKKSRRRDAERARKAARSGLVRELAAEVEGAPEELREAPAGGDSTGLLRARARLVARAAEEEGLFARVPLSRAERQGLKAARRAGLAGGALLDDFADDVADLVQGADLDAGGVDPAFLRARVSQRYGADLAAESRAAAAARTGDADVPPKAPLAERRARYDTQAAARSRGRPDAMDSDEAPDEQCERGGKKRRRGGQADGFGGSGDDAGEDPFYAEAAAAALSRKVARKERYTAPELPPPLPDATVEGARKVSRAVKQNRGLTPHRRRDIKNPRVKGRKRFEAKSKARRGQVQEPRAPTASYGGEPTGIKARVAKSRRFG</sequence>
<feature type="region of interest" description="Disordered" evidence="2">
    <location>
        <begin position="379"/>
        <end position="430"/>
    </location>
</feature>
<comment type="caution">
    <text evidence="4">The sequence shown here is derived from an EMBL/GenBank/DDBJ whole genome shotgun (WGS) entry which is preliminary data.</text>
</comment>
<dbReference type="AlphaFoldDB" id="A0AAW1SI47"/>
<feature type="region of interest" description="Disordered" evidence="2">
    <location>
        <begin position="636"/>
        <end position="720"/>
    </location>
</feature>
<feature type="domain" description="Sas10 C-terminal" evidence="3">
    <location>
        <begin position="659"/>
        <end position="731"/>
    </location>
</feature>
<organism evidence="4 5">
    <name type="scientific">Elliptochloris bilobata</name>
    <dbReference type="NCBI Taxonomy" id="381761"/>
    <lineage>
        <taxon>Eukaryota</taxon>
        <taxon>Viridiplantae</taxon>
        <taxon>Chlorophyta</taxon>
        <taxon>core chlorophytes</taxon>
        <taxon>Trebouxiophyceae</taxon>
        <taxon>Trebouxiophyceae incertae sedis</taxon>
        <taxon>Elliptochloris clade</taxon>
        <taxon>Elliptochloris</taxon>
    </lineage>
</organism>
<evidence type="ECO:0000256" key="2">
    <source>
        <dbReference type="SAM" id="MobiDB-lite"/>
    </source>
</evidence>
<proteinExistence type="predicted"/>
<dbReference type="Pfam" id="PF09368">
    <property type="entry name" value="Sas10"/>
    <property type="match status" value="1"/>
</dbReference>
<protein>
    <recommendedName>
        <fullName evidence="3">Sas10 C-terminal domain-containing protein</fullName>
    </recommendedName>
</protein>
<dbReference type="Proteomes" id="UP001445335">
    <property type="component" value="Unassembled WGS sequence"/>
</dbReference>
<evidence type="ECO:0000313" key="4">
    <source>
        <dbReference type="EMBL" id="KAK9845510.1"/>
    </source>
</evidence>
<name>A0AAW1SI47_9CHLO</name>
<keyword evidence="5" id="KW-1185">Reference proteome</keyword>
<dbReference type="InterPro" id="IPR007146">
    <property type="entry name" value="Sas10/Utp3/C1D"/>
</dbReference>
<dbReference type="GO" id="GO:0032040">
    <property type="term" value="C:small-subunit processome"/>
    <property type="evidence" value="ECO:0007669"/>
    <property type="project" value="TreeGrafter"/>
</dbReference>
<evidence type="ECO:0000256" key="1">
    <source>
        <dbReference type="ARBA" id="ARBA00022553"/>
    </source>
</evidence>
<dbReference type="EMBL" id="JALJOU010000003">
    <property type="protein sequence ID" value="KAK9845510.1"/>
    <property type="molecule type" value="Genomic_DNA"/>
</dbReference>
<accession>A0AAW1SI47</accession>
<feature type="compositionally biased region" description="Acidic residues" evidence="2">
    <location>
        <begin position="132"/>
        <end position="144"/>
    </location>
</feature>
<evidence type="ECO:0000313" key="5">
    <source>
        <dbReference type="Proteomes" id="UP001445335"/>
    </source>
</evidence>
<evidence type="ECO:0000259" key="3">
    <source>
        <dbReference type="Pfam" id="PF09368"/>
    </source>
</evidence>
<feature type="compositionally biased region" description="Basic and acidic residues" evidence="2">
    <location>
        <begin position="410"/>
        <end position="425"/>
    </location>
</feature>
<feature type="compositionally biased region" description="Acidic residues" evidence="2">
    <location>
        <begin position="55"/>
        <end position="80"/>
    </location>
</feature>
<feature type="compositionally biased region" description="Basic residues" evidence="2">
    <location>
        <begin position="1"/>
        <end position="13"/>
    </location>
</feature>
<dbReference type="PANTHER" id="PTHR13237">
    <property type="entry name" value="SOMETHING ABOUT SILENCING PROTEIN 10-RELATED"/>
    <property type="match status" value="1"/>
</dbReference>
<reference evidence="4 5" key="1">
    <citation type="journal article" date="2024" name="Nat. Commun.">
        <title>Phylogenomics reveals the evolutionary origins of lichenization in chlorophyte algae.</title>
        <authorList>
            <person name="Puginier C."/>
            <person name="Libourel C."/>
            <person name="Otte J."/>
            <person name="Skaloud P."/>
            <person name="Haon M."/>
            <person name="Grisel S."/>
            <person name="Petersen M."/>
            <person name="Berrin J.G."/>
            <person name="Delaux P.M."/>
            <person name="Dal Grande F."/>
            <person name="Keller J."/>
        </authorList>
    </citation>
    <scope>NUCLEOTIDE SEQUENCE [LARGE SCALE GENOMIC DNA]</scope>
    <source>
        <strain evidence="4 5">SAG 245.80</strain>
    </source>
</reference>
<feature type="compositionally biased region" description="Gly residues" evidence="2">
    <location>
        <begin position="609"/>
        <end position="618"/>
    </location>
</feature>
<feature type="region of interest" description="Disordered" evidence="2">
    <location>
        <begin position="163"/>
        <end position="197"/>
    </location>
</feature>
<feature type="region of interest" description="Disordered" evidence="2">
    <location>
        <begin position="550"/>
        <end position="623"/>
    </location>
</feature>
<dbReference type="InterPro" id="IPR018972">
    <property type="entry name" value="Sas10_C_dom"/>
</dbReference>
<keyword evidence="1" id="KW-0597">Phosphoprotein</keyword>
<dbReference type="GO" id="GO:0000462">
    <property type="term" value="P:maturation of SSU-rRNA from tricistronic rRNA transcript (SSU-rRNA, 5.8S rRNA, LSU-rRNA)"/>
    <property type="evidence" value="ECO:0007669"/>
    <property type="project" value="TreeGrafter"/>
</dbReference>